<gene>
    <name evidence="2" type="ORF">ALAG00032_LOCUS10401</name>
</gene>
<name>A0A7S3K206_9STRA</name>
<feature type="transmembrane region" description="Helical" evidence="1">
    <location>
        <begin position="212"/>
        <end position="237"/>
    </location>
</feature>
<protein>
    <submittedName>
        <fullName evidence="2">Uncharacterized protein</fullName>
    </submittedName>
</protein>
<organism evidence="2">
    <name type="scientific">Aureoumbra lagunensis</name>
    <dbReference type="NCBI Taxonomy" id="44058"/>
    <lineage>
        <taxon>Eukaryota</taxon>
        <taxon>Sar</taxon>
        <taxon>Stramenopiles</taxon>
        <taxon>Ochrophyta</taxon>
        <taxon>Pelagophyceae</taxon>
        <taxon>Pelagomonadales</taxon>
        <taxon>Aureoumbra</taxon>
    </lineage>
</organism>
<feature type="transmembrane region" description="Helical" evidence="1">
    <location>
        <begin position="53"/>
        <end position="75"/>
    </location>
</feature>
<feature type="transmembrane region" description="Helical" evidence="1">
    <location>
        <begin position="87"/>
        <end position="105"/>
    </location>
</feature>
<sequence length="295" mass="32246">MPSIVAALGLVFTRIGVAIMLKLMLGGDDFVFLAPFMARARQWRLKLGMGAKYLISVVFLTLLACAIAESINVAADRMTDASLVDKIISSVAASLLIMYATYMAWEEGWCGQKEKSIIQKATMYGSFGGEEEPPTADINIVEKEEELSPLKKGIVNFLLNLDKFLNMVCCVREEETKSTPTNPDDQGVIVVAFLASMDDFIVYFTLALSGQIAWYELVLGVMIGAALIATLVAILLESSDKLADFIEKVPIPLVLFGLAAFIIVSAWTGMAGHSIGISHHHNQDGDSRRRLGQRY</sequence>
<reference evidence="2" key="1">
    <citation type="submission" date="2021-01" db="EMBL/GenBank/DDBJ databases">
        <authorList>
            <person name="Corre E."/>
            <person name="Pelletier E."/>
            <person name="Niang G."/>
            <person name="Scheremetjew M."/>
            <person name="Finn R."/>
            <person name="Kale V."/>
            <person name="Holt S."/>
            <person name="Cochrane G."/>
            <person name="Meng A."/>
            <person name="Brown T."/>
            <person name="Cohen L."/>
        </authorList>
    </citation>
    <scope>NUCLEOTIDE SEQUENCE</scope>
    <source>
        <strain evidence="2">CCMP1510</strain>
    </source>
</reference>
<evidence type="ECO:0000313" key="2">
    <source>
        <dbReference type="EMBL" id="CAE0369637.1"/>
    </source>
</evidence>
<feature type="transmembrane region" description="Helical" evidence="1">
    <location>
        <begin position="187"/>
        <end position="206"/>
    </location>
</feature>
<dbReference type="AlphaFoldDB" id="A0A7S3K206"/>
<feature type="transmembrane region" description="Helical" evidence="1">
    <location>
        <begin position="6"/>
        <end position="32"/>
    </location>
</feature>
<keyword evidence="1" id="KW-0812">Transmembrane</keyword>
<feature type="transmembrane region" description="Helical" evidence="1">
    <location>
        <begin position="249"/>
        <end position="270"/>
    </location>
</feature>
<dbReference type="EMBL" id="HBIJ01015573">
    <property type="protein sequence ID" value="CAE0369637.1"/>
    <property type="molecule type" value="Transcribed_RNA"/>
</dbReference>
<keyword evidence="1" id="KW-0472">Membrane</keyword>
<accession>A0A7S3K206</accession>
<keyword evidence="1" id="KW-1133">Transmembrane helix</keyword>
<evidence type="ECO:0000256" key="1">
    <source>
        <dbReference type="SAM" id="Phobius"/>
    </source>
</evidence>
<proteinExistence type="predicted"/>